<dbReference type="CDD" id="cd03216">
    <property type="entry name" value="ABC_Carb_Monos_I"/>
    <property type="match status" value="1"/>
</dbReference>
<name>A0A0S6WAA4_VECG1</name>
<dbReference type="CDD" id="cd03215">
    <property type="entry name" value="ABC_Carb_Monos_II"/>
    <property type="match status" value="1"/>
</dbReference>
<evidence type="ECO:0000313" key="12">
    <source>
        <dbReference type="Proteomes" id="UP000030661"/>
    </source>
</evidence>
<keyword evidence="6" id="KW-0547">Nucleotide-binding</keyword>
<dbReference type="InterPro" id="IPR003439">
    <property type="entry name" value="ABC_transporter-like_ATP-bd"/>
</dbReference>
<keyword evidence="9" id="KW-0472">Membrane</keyword>
<evidence type="ECO:0000313" key="11">
    <source>
        <dbReference type="EMBL" id="GAK55178.1"/>
    </source>
</evidence>
<dbReference type="SUPFAM" id="SSF52540">
    <property type="entry name" value="P-loop containing nucleoside triphosphate hydrolases"/>
    <property type="match status" value="2"/>
</dbReference>
<sequence>MSEEIVLEVKGIDKIFPGTKALSEVNFQLRKGEIHALVGENGAGKSTLMNVIGGIHQPDAGEIFVNNQHRQIRNPLEAQQCGIGFVHQEIALCPHVTVAENVYMAAVNTSRKLFVNYKTLYKKTTDVLKSLHSIKPDIKVKDLSISNQQVVEIAKALILNCKILILDEPTAALTENETKALFKIMQDLKKQGMSIIYISHRMAEVFGQCDRVSILRDGHYVGTYVVAESTSQDVVNKMVGREIGDMYPSKMDEEEDDTRVLLEVRHLSNSNRFKDINFKLYKGEILGLAGLVGAGRSEVAKAICGLYPKENGEILFKGKPLEITQYEDAIKNGIVYLTEDRKAEGVFLDLPLKQNISAMDIKQVSSKGFIDKKKENRQARSLLEKLRVKYSSLSQKASSLSGGNQQKLLIAKLLSVKPAIVLMDEPTRGIDVGAKAEIHRLLRELAIQGIGVIMISSELPEVIGMCDRVLVMHEGTQCGILTRDEITEKRIIHLASGL</sequence>
<evidence type="ECO:0000256" key="6">
    <source>
        <dbReference type="ARBA" id="ARBA00022741"/>
    </source>
</evidence>
<keyword evidence="12" id="KW-1185">Reference proteome</keyword>
<evidence type="ECO:0000259" key="10">
    <source>
        <dbReference type="PROSITE" id="PS50893"/>
    </source>
</evidence>
<dbReference type="GO" id="GO:0016887">
    <property type="term" value="F:ATP hydrolysis activity"/>
    <property type="evidence" value="ECO:0007669"/>
    <property type="project" value="InterPro"/>
</dbReference>
<dbReference type="PANTHER" id="PTHR43790:SF3">
    <property type="entry name" value="D-ALLOSE IMPORT ATP-BINDING PROTEIN ALSA-RELATED"/>
    <property type="match status" value="1"/>
</dbReference>
<feature type="domain" description="ABC transporter" evidence="10">
    <location>
        <begin position="7"/>
        <end position="242"/>
    </location>
</feature>
<dbReference type="GO" id="GO:0005524">
    <property type="term" value="F:ATP binding"/>
    <property type="evidence" value="ECO:0007669"/>
    <property type="project" value="UniProtKB-KW"/>
</dbReference>
<dbReference type="eggNOG" id="COG1129">
    <property type="taxonomic scope" value="Bacteria"/>
</dbReference>
<gene>
    <name evidence="11" type="ORF">U27_02010</name>
</gene>
<dbReference type="Proteomes" id="UP000030661">
    <property type="component" value="Unassembled WGS sequence"/>
</dbReference>
<dbReference type="PROSITE" id="PS50893">
    <property type="entry name" value="ABC_TRANSPORTER_2"/>
    <property type="match status" value="2"/>
</dbReference>
<evidence type="ECO:0000256" key="7">
    <source>
        <dbReference type="ARBA" id="ARBA00022840"/>
    </source>
</evidence>
<comment type="subcellular location">
    <subcellularLocation>
        <location evidence="1">Cell membrane</location>
        <topology evidence="1">Peripheral membrane protein</topology>
    </subcellularLocation>
</comment>
<keyword evidence="4" id="KW-0762">Sugar transport</keyword>
<dbReference type="HOGENOM" id="CLU_000604_92_3_0"/>
<keyword evidence="3" id="KW-1003">Cell membrane</keyword>
<evidence type="ECO:0000256" key="5">
    <source>
        <dbReference type="ARBA" id="ARBA00022737"/>
    </source>
</evidence>
<dbReference type="Pfam" id="PF00005">
    <property type="entry name" value="ABC_tran"/>
    <property type="match status" value="2"/>
</dbReference>
<dbReference type="PROSITE" id="PS00211">
    <property type="entry name" value="ABC_TRANSPORTER_1"/>
    <property type="match status" value="1"/>
</dbReference>
<keyword evidence="5" id="KW-0677">Repeat</keyword>
<evidence type="ECO:0000256" key="1">
    <source>
        <dbReference type="ARBA" id="ARBA00004202"/>
    </source>
</evidence>
<dbReference type="STRING" id="1499967.U27_02010"/>
<evidence type="ECO:0000256" key="8">
    <source>
        <dbReference type="ARBA" id="ARBA00022967"/>
    </source>
</evidence>
<dbReference type="EMBL" id="DF820463">
    <property type="protein sequence ID" value="GAK55178.1"/>
    <property type="molecule type" value="Genomic_DNA"/>
</dbReference>
<evidence type="ECO:0000256" key="4">
    <source>
        <dbReference type="ARBA" id="ARBA00022597"/>
    </source>
</evidence>
<evidence type="ECO:0000256" key="9">
    <source>
        <dbReference type="ARBA" id="ARBA00023136"/>
    </source>
</evidence>
<dbReference type="FunFam" id="3.40.50.300:FF:000127">
    <property type="entry name" value="Ribose import ATP-binding protein RbsA"/>
    <property type="match status" value="1"/>
</dbReference>
<dbReference type="Gene3D" id="3.40.50.300">
    <property type="entry name" value="P-loop containing nucleotide triphosphate hydrolases"/>
    <property type="match status" value="2"/>
</dbReference>
<dbReference type="SMART" id="SM00382">
    <property type="entry name" value="AAA"/>
    <property type="match status" value="2"/>
</dbReference>
<dbReference type="GO" id="GO:0005886">
    <property type="term" value="C:plasma membrane"/>
    <property type="evidence" value="ECO:0007669"/>
    <property type="project" value="UniProtKB-SubCell"/>
</dbReference>
<dbReference type="InterPro" id="IPR027417">
    <property type="entry name" value="P-loop_NTPase"/>
</dbReference>
<accession>A0A0S6WAA4</accession>
<organism evidence="11">
    <name type="scientific">Vecturithrix granuli</name>
    <dbReference type="NCBI Taxonomy" id="1499967"/>
    <lineage>
        <taxon>Bacteria</taxon>
        <taxon>Candidatus Moduliflexota</taxon>
        <taxon>Candidatus Vecturitrichia</taxon>
        <taxon>Candidatus Vecturitrichales</taxon>
        <taxon>Candidatus Vecturitrichaceae</taxon>
        <taxon>Candidatus Vecturithrix</taxon>
    </lineage>
</organism>
<reference evidence="11" key="1">
    <citation type="journal article" date="2015" name="PeerJ">
        <title>First genomic representation of candidate bacterial phylum KSB3 points to enhanced environmental sensing as a trigger of wastewater bulking.</title>
        <authorList>
            <person name="Sekiguchi Y."/>
            <person name="Ohashi A."/>
            <person name="Parks D.H."/>
            <person name="Yamauchi T."/>
            <person name="Tyson G.W."/>
            <person name="Hugenholtz P."/>
        </authorList>
    </citation>
    <scope>NUCLEOTIDE SEQUENCE [LARGE SCALE GENOMIC DNA]</scope>
</reference>
<evidence type="ECO:0000256" key="2">
    <source>
        <dbReference type="ARBA" id="ARBA00022448"/>
    </source>
</evidence>
<keyword evidence="8" id="KW-1278">Translocase</keyword>
<feature type="domain" description="ABC transporter" evidence="10">
    <location>
        <begin position="258"/>
        <end position="498"/>
    </location>
</feature>
<dbReference type="AlphaFoldDB" id="A0A0S6WAA4"/>
<protein>
    <submittedName>
        <fullName evidence="11">Ribose import ATP-binding protein RbsA</fullName>
    </submittedName>
</protein>
<keyword evidence="7 11" id="KW-0067">ATP-binding</keyword>
<dbReference type="InterPro" id="IPR003593">
    <property type="entry name" value="AAA+_ATPase"/>
</dbReference>
<dbReference type="InterPro" id="IPR050107">
    <property type="entry name" value="ABC_carbohydrate_import_ATPase"/>
</dbReference>
<proteinExistence type="predicted"/>
<dbReference type="PANTHER" id="PTHR43790">
    <property type="entry name" value="CARBOHYDRATE TRANSPORT ATP-BINDING PROTEIN MG119-RELATED"/>
    <property type="match status" value="1"/>
</dbReference>
<evidence type="ECO:0000256" key="3">
    <source>
        <dbReference type="ARBA" id="ARBA00022475"/>
    </source>
</evidence>
<dbReference type="InterPro" id="IPR017871">
    <property type="entry name" value="ABC_transporter-like_CS"/>
</dbReference>
<keyword evidence="2" id="KW-0813">Transport</keyword>